<dbReference type="EMBL" id="BPLR01004302">
    <property type="protein sequence ID" value="GIX93833.1"/>
    <property type="molecule type" value="Genomic_DNA"/>
</dbReference>
<evidence type="ECO:0000313" key="3">
    <source>
        <dbReference type="Proteomes" id="UP001054945"/>
    </source>
</evidence>
<accession>A0AAV4PBI9</accession>
<sequence>MSERGSSLPGTETMDVSPPGDDEQPPCRLPPDPPVGSDEYLYLHVQTITKIIKLKAKLLADWFRPKGLDPDTTSKLDKEYDTTTAEMLALCEGLGMSQNELPEDIYALHEKIKHVHLRLHEETAPSQANKQKTSYPERKRKKDPWMPRAIKFPQSILYAKILKKT</sequence>
<protein>
    <submittedName>
        <fullName evidence="2">Uncharacterized protein</fullName>
    </submittedName>
</protein>
<organism evidence="2 3">
    <name type="scientific">Caerostris extrusa</name>
    <name type="common">Bark spider</name>
    <name type="synonym">Caerostris bankana</name>
    <dbReference type="NCBI Taxonomy" id="172846"/>
    <lineage>
        <taxon>Eukaryota</taxon>
        <taxon>Metazoa</taxon>
        <taxon>Ecdysozoa</taxon>
        <taxon>Arthropoda</taxon>
        <taxon>Chelicerata</taxon>
        <taxon>Arachnida</taxon>
        <taxon>Araneae</taxon>
        <taxon>Araneomorphae</taxon>
        <taxon>Entelegynae</taxon>
        <taxon>Araneoidea</taxon>
        <taxon>Araneidae</taxon>
        <taxon>Caerostris</taxon>
    </lineage>
</organism>
<feature type="compositionally biased region" description="Polar residues" evidence="1">
    <location>
        <begin position="1"/>
        <end position="10"/>
    </location>
</feature>
<keyword evidence="3" id="KW-1185">Reference proteome</keyword>
<dbReference type="Proteomes" id="UP001054945">
    <property type="component" value="Unassembled WGS sequence"/>
</dbReference>
<dbReference type="AlphaFoldDB" id="A0AAV4PBI9"/>
<feature type="compositionally biased region" description="Polar residues" evidence="1">
    <location>
        <begin position="124"/>
        <end position="134"/>
    </location>
</feature>
<name>A0AAV4PBI9_CAEEX</name>
<reference evidence="2 3" key="1">
    <citation type="submission" date="2021-06" db="EMBL/GenBank/DDBJ databases">
        <title>Caerostris extrusa draft genome.</title>
        <authorList>
            <person name="Kono N."/>
            <person name="Arakawa K."/>
        </authorList>
    </citation>
    <scope>NUCLEOTIDE SEQUENCE [LARGE SCALE GENOMIC DNA]</scope>
</reference>
<evidence type="ECO:0000256" key="1">
    <source>
        <dbReference type="SAM" id="MobiDB-lite"/>
    </source>
</evidence>
<gene>
    <name evidence="2" type="ORF">CEXT_270991</name>
</gene>
<proteinExistence type="predicted"/>
<feature type="region of interest" description="Disordered" evidence="1">
    <location>
        <begin position="1"/>
        <end position="34"/>
    </location>
</feature>
<feature type="region of interest" description="Disordered" evidence="1">
    <location>
        <begin position="120"/>
        <end position="144"/>
    </location>
</feature>
<evidence type="ECO:0000313" key="2">
    <source>
        <dbReference type="EMBL" id="GIX93833.1"/>
    </source>
</evidence>
<comment type="caution">
    <text evidence="2">The sequence shown here is derived from an EMBL/GenBank/DDBJ whole genome shotgun (WGS) entry which is preliminary data.</text>
</comment>